<name>A0A250WPC1_9CHLO</name>
<evidence type="ECO:0000256" key="1">
    <source>
        <dbReference type="ARBA" id="ARBA00010574"/>
    </source>
</evidence>
<dbReference type="STRING" id="1157962.A0A250WPC1"/>
<dbReference type="InterPro" id="IPR043519">
    <property type="entry name" value="NT_sf"/>
</dbReference>
<feature type="region of interest" description="Disordered" evidence="2">
    <location>
        <begin position="78"/>
        <end position="99"/>
    </location>
</feature>
<organism evidence="3 4">
    <name type="scientific">Chlamydomonas eustigma</name>
    <dbReference type="NCBI Taxonomy" id="1157962"/>
    <lineage>
        <taxon>Eukaryota</taxon>
        <taxon>Viridiplantae</taxon>
        <taxon>Chlorophyta</taxon>
        <taxon>core chlorophytes</taxon>
        <taxon>Chlorophyceae</taxon>
        <taxon>CS clade</taxon>
        <taxon>Chlamydomonadales</taxon>
        <taxon>Chlamydomonadaceae</taxon>
        <taxon>Chlamydomonas</taxon>
    </lineage>
</organism>
<dbReference type="OrthoDB" id="21330at2759"/>
<comment type="similarity">
    <text evidence="1">Belongs to the Iojap/RsfS family.</text>
</comment>
<evidence type="ECO:0000256" key="2">
    <source>
        <dbReference type="SAM" id="MobiDB-lite"/>
    </source>
</evidence>
<dbReference type="GO" id="GO:0043023">
    <property type="term" value="F:ribosomal large subunit binding"/>
    <property type="evidence" value="ECO:0007669"/>
    <property type="project" value="TreeGrafter"/>
</dbReference>
<comment type="caution">
    <text evidence="3">The sequence shown here is derived from an EMBL/GenBank/DDBJ whole genome shotgun (WGS) entry which is preliminary data.</text>
</comment>
<dbReference type="PANTHER" id="PTHR21043:SF2">
    <property type="entry name" value="PROTEIN IOJAP, CHLOROPLASTIC"/>
    <property type="match status" value="1"/>
</dbReference>
<accession>A0A250WPC1</accession>
<dbReference type="GO" id="GO:0090071">
    <property type="term" value="P:negative regulation of ribosome biogenesis"/>
    <property type="evidence" value="ECO:0007669"/>
    <property type="project" value="TreeGrafter"/>
</dbReference>
<evidence type="ECO:0000313" key="3">
    <source>
        <dbReference type="EMBL" id="GAX72685.1"/>
    </source>
</evidence>
<gene>
    <name evidence="3" type="ORF">CEUSTIGMA_g141.t1</name>
</gene>
<proteinExistence type="inferred from homology"/>
<keyword evidence="4" id="KW-1185">Reference proteome</keyword>
<dbReference type="Pfam" id="PF02410">
    <property type="entry name" value="RsfS"/>
    <property type="match status" value="1"/>
</dbReference>
<protein>
    <recommendedName>
        <fullName evidence="5">Ribosome silencing factor</fullName>
    </recommendedName>
</protein>
<reference evidence="3 4" key="1">
    <citation type="submission" date="2017-08" db="EMBL/GenBank/DDBJ databases">
        <title>Acidophilic green algal genome provides insights into adaptation to an acidic environment.</title>
        <authorList>
            <person name="Hirooka S."/>
            <person name="Hirose Y."/>
            <person name="Kanesaki Y."/>
            <person name="Higuchi S."/>
            <person name="Fujiwara T."/>
            <person name="Onuma R."/>
            <person name="Era A."/>
            <person name="Ohbayashi R."/>
            <person name="Uzuka A."/>
            <person name="Nozaki H."/>
            <person name="Yoshikawa H."/>
            <person name="Miyagishima S.Y."/>
        </authorList>
    </citation>
    <scope>NUCLEOTIDE SEQUENCE [LARGE SCALE GENOMIC DNA]</scope>
    <source>
        <strain evidence="3 4">NIES-2499</strain>
    </source>
</reference>
<evidence type="ECO:0008006" key="5">
    <source>
        <dbReference type="Google" id="ProtNLM"/>
    </source>
</evidence>
<dbReference type="SUPFAM" id="SSF81301">
    <property type="entry name" value="Nucleotidyltransferase"/>
    <property type="match status" value="1"/>
</dbReference>
<dbReference type="InterPro" id="IPR004394">
    <property type="entry name" value="Iojap/RsfS/C7orf30"/>
</dbReference>
<dbReference type="Gene3D" id="3.30.460.10">
    <property type="entry name" value="Beta Polymerase, domain 2"/>
    <property type="match status" value="1"/>
</dbReference>
<dbReference type="PANTHER" id="PTHR21043">
    <property type="entry name" value="IOJAP SUPERFAMILY ORTHOLOG"/>
    <property type="match status" value="1"/>
</dbReference>
<evidence type="ECO:0000313" key="4">
    <source>
        <dbReference type="Proteomes" id="UP000232323"/>
    </source>
</evidence>
<dbReference type="GO" id="GO:0017148">
    <property type="term" value="P:negative regulation of translation"/>
    <property type="evidence" value="ECO:0007669"/>
    <property type="project" value="TreeGrafter"/>
</dbReference>
<dbReference type="EMBL" id="BEGY01000001">
    <property type="protein sequence ID" value="GAX72685.1"/>
    <property type="molecule type" value="Genomic_DNA"/>
</dbReference>
<dbReference type="Proteomes" id="UP000232323">
    <property type="component" value="Unassembled WGS sequence"/>
</dbReference>
<sequence length="99" mass="11358">MVFCGVFSKPQLLAALARVEKMAAEEFSRQQQNVVGNSPWECLDYGDCVIHVMSMEQREYYDVESFYATAEEVELPFPQEPLPKELQPPKWTREQAGAL</sequence>
<dbReference type="AlphaFoldDB" id="A0A250WPC1"/>